<evidence type="ECO:0000313" key="2">
    <source>
        <dbReference type="Proteomes" id="UP000033111"/>
    </source>
</evidence>
<dbReference type="Proteomes" id="UP000033111">
    <property type="component" value="Chromosome"/>
</dbReference>
<reference evidence="1 2" key="1">
    <citation type="submission" date="2014-07" db="EMBL/GenBank/DDBJ databases">
        <title>Methanogenic archaea and the global carbon cycle.</title>
        <authorList>
            <person name="Henriksen J.R."/>
            <person name="Luke J."/>
            <person name="Reinhart S."/>
            <person name="Benedict M.N."/>
            <person name="Youngblut N.D."/>
            <person name="Metcalf M.E."/>
            <person name="Whitaker R.J."/>
            <person name="Metcalf W.W."/>
        </authorList>
    </citation>
    <scope>NUCLEOTIDE SEQUENCE [LARGE SCALE GENOMIC DNA]</scope>
    <source>
        <strain evidence="1 2">T4/M</strain>
    </source>
</reference>
<dbReference type="AlphaFoldDB" id="A0A0E3P430"/>
<protein>
    <submittedName>
        <fullName evidence="1">Uncharacterized protein</fullName>
    </submittedName>
</protein>
<keyword evidence="2" id="KW-1185">Reference proteome</keyword>
<dbReference type="KEGG" id="msw:MSSIT_1595"/>
<sequence length="101" mass="11405">MYSKEQPELKEAAGDMVILPTDVEVKQNFTQEVQKTLENDPDLAREIETMMQDSVIQRVLANSNSKIEDVEQNAISNVRQEVIATNNSSIKGVRQTQNARN</sequence>
<dbReference type="EMBL" id="CP009506">
    <property type="protein sequence ID" value="AKB28314.1"/>
    <property type="molecule type" value="Genomic_DNA"/>
</dbReference>
<organism evidence="1 2">
    <name type="scientific">Methanosarcina siciliae T4/M</name>
    <dbReference type="NCBI Taxonomy" id="1434120"/>
    <lineage>
        <taxon>Archaea</taxon>
        <taxon>Methanobacteriati</taxon>
        <taxon>Methanobacteriota</taxon>
        <taxon>Stenosarchaea group</taxon>
        <taxon>Methanomicrobia</taxon>
        <taxon>Methanosarcinales</taxon>
        <taxon>Methanosarcinaceae</taxon>
        <taxon>Methanosarcina</taxon>
    </lineage>
</organism>
<dbReference type="PATRIC" id="fig|1434120.4.peg.2043"/>
<gene>
    <name evidence="1" type="ORF">MSSIT_1595</name>
</gene>
<proteinExistence type="predicted"/>
<dbReference type="HOGENOM" id="CLU_2285083_0_0_2"/>
<accession>A0A0E3P430</accession>
<evidence type="ECO:0000313" key="1">
    <source>
        <dbReference type="EMBL" id="AKB28314.1"/>
    </source>
</evidence>
<name>A0A0E3P430_9EURY</name>